<reference evidence="5" key="1">
    <citation type="submission" date="2021-01" db="EMBL/GenBank/DDBJ databases">
        <authorList>
            <person name="Eckstrom K.M.E."/>
        </authorList>
    </citation>
    <scope>NUCLEOTIDE SEQUENCE</scope>
    <source>
        <strain evidence="5">UVCC 0001</strain>
    </source>
</reference>
<dbReference type="PANTHER" id="PTHR12072">
    <property type="entry name" value="CWF19, CELL CYCLE CONTROL PROTEIN"/>
    <property type="match status" value="1"/>
</dbReference>
<feature type="compositionally biased region" description="Basic and acidic residues" evidence="2">
    <location>
        <begin position="268"/>
        <end position="311"/>
    </location>
</feature>
<evidence type="ECO:0000259" key="3">
    <source>
        <dbReference type="Pfam" id="PF04676"/>
    </source>
</evidence>
<dbReference type="Proteomes" id="UP001255856">
    <property type="component" value="Unassembled WGS sequence"/>
</dbReference>
<accession>A0AAD9IJ66</accession>
<organism evidence="5 6">
    <name type="scientific">Prototheca wickerhamii</name>
    <dbReference type="NCBI Taxonomy" id="3111"/>
    <lineage>
        <taxon>Eukaryota</taxon>
        <taxon>Viridiplantae</taxon>
        <taxon>Chlorophyta</taxon>
        <taxon>core chlorophytes</taxon>
        <taxon>Trebouxiophyceae</taxon>
        <taxon>Chlorellales</taxon>
        <taxon>Chlorellaceae</taxon>
        <taxon>Prototheca</taxon>
    </lineage>
</organism>
<evidence type="ECO:0000259" key="4">
    <source>
        <dbReference type="Pfam" id="PF04677"/>
    </source>
</evidence>
<dbReference type="InterPro" id="IPR040194">
    <property type="entry name" value="Cwf19-like"/>
</dbReference>
<dbReference type="PANTHER" id="PTHR12072:SF5">
    <property type="entry name" value="CWF19-LIKE PROTEIN 2"/>
    <property type="match status" value="1"/>
</dbReference>
<evidence type="ECO:0008006" key="7">
    <source>
        <dbReference type="Google" id="ProtNLM"/>
    </source>
</evidence>
<feature type="domain" description="Cwf19-like C-terminal" evidence="4">
    <location>
        <begin position="316"/>
        <end position="437"/>
    </location>
</feature>
<keyword evidence="6" id="KW-1185">Reference proteome</keyword>
<comment type="caution">
    <text evidence="5">The sequence shown here is derived from an EMBL/GenBank/DDBJ whole genome shotgun (WGS) entry which is preliminary data.</text>
</comment>
<feature type="region of interest" description="Disordered" evidence="2">
    <location>
        <begin position="236"/>
        <end position="311"/>
    </location>
</feature>
<name>A0AAD9IJ66_PROWI</name>
<dbReference type="InterPro" id="IPR006768">
    <property type="entry name" value="Cwf19-like_C_dom-1"/>
</dbReference>
<dbReference type="InterPro" id="IPR006767">
    <property type="entry name" value="Cwf19-like_C_dom-2"/>
</dbReference>
<comment type="similarity">
    <text evidence="1">Belongs to the CWF19 family.</text>
</comment>
<dbReference type="GO" id="GO:0071014">
    <property type="term" value="C:post-mRNA release spliceosomal complex"/>
    <property type="evidence" value="ECO:0007669"/>
    <property type="project" value="TreeGrafter"/>
</dbReference>
<dbReference type="Pfam" id="PF04677">
    <property type="entry name" value="CwfJ_C_1"/>
    <property type="match status" value="1"/>
</dbReference>
<feature type="compositionally biased region" description="Basic and acidic residues" evidence="2">
    <location>
        <begin position="8"/>
        <end position="36"/>
    </location>
</feature>
<evidence type="ECO:0000256" key="2">
    <source>
        <dbReference type="SAM" id="MobiDB-lite"/>
    </source>
</evidence>
<feature type="compositionally biased region" description="Basic and acidic residues" evidence="2">
    <location>
        <begin position="74"/>
        <end position="93"/>
    </location>
</feature>
<proteinExistence type="inferred from homology"/>
<protein>
    <recommendedName>
        <fullName evidence="7">CWF19-like protein 2</fullName>
    </recommendedName>
</protein>
<dbReference type="AlphaFoldDB" id="A0AAD9IJ66"/>
<evidence type="ECO:0000313" key="5">
    <source>
        <dbReference type="EMBL" id="KAK2078701.1"/>
    </source>
</evidence>
<feature type="domain" description="Cwf19-like protein C-terminal" evidence="3">
    <location>
        <begin position="446"/>
        <end position="535"/>
    </location>
</feature>
<gene>
    <name evidence="5" type="ORF">QBZ16_003541</name>
</gene>
<evidence type="ECO:0000256" key="1">
    <source>
        <dbReference type="ARBA" id="ARBA00006795"/>
    </source>
</evidence>
<dbReference type="GO" id="GO:0000398">
    <property type="term" value="P:mRNA splicing, via spliceosome"/>
    <property type="evidence" value="ECO:0007669"/>
    <property type="project" value="TreeGrafter"/>
</dbReference>
<evidence type="ECO:0000313" key="6">
    <source>
        <dbReference type="Proteomes" id="UP001255856"/>
    </source>
</evidence>
<feature type="compositionally biased region" description="Basic and acidic residues" evidence="2">
    <location>
        <begin position="170"/>
        <end position="196"/>
    </location>
</feature>
<feature type="region of interest" description="Disordered" evidence="2">
    <location>
        <begin position="1"/>
        <end position="116"/>
    </location>
</feature>
<sequence>MLGGVTVVDRKDVEREHRSSGKKEHKSSSKKRDSKDKKKRRRTGAMRLPRVRDTWMTAEEPSDWFGAGAQAKPAAEDKPDPDAPRVYARELNPDLRPGCPAGAGQRPSGPAIGDGGASWRLKALRRAQAAAAEAGSDVRAEVESRWGSMAQLTAGLHGQRAAHANAHLHAARDRARGDEGRRAYLEDVSSDRGRMRRADLSARLLGKAAPPAEAPPRPAEELLPLVDARGRAVPGAFGRETASAREPQRGPTGRRPPARTDPYAPPEDGARTTERQRYFADDDDPGADRGARRGGRRGRDEDAAARDRARQVGDFRRQEGALARCERCFTGGARPRHLTLAIGQRTYLALPPRGRLVPGHCQILPMDHVASARRLDEDAWTEVRNFKKCLIQMNIPQGMDVIFVETAMRLGDARSHTVIDCVPVPMELSPKAPMVFKKSIDDATSEWAQHHAKRFIDTSTKGLRGCIPDNFPYLNVDFGLGSGFVHVIDDEQAFDPGLLRLPETKSHGHIKAEAQSVQERWAREFRAEFQAFDWTKMLD</sequence>
<feature type="region of interest" description="Disordered" evidence="2">
    <location>
        <begin position="163"/>
        <end position="196"/>
    </location>
</feature>
<dbReference type="EMBL" id="JASFZW010000004">
    <property type="protein sequence ID" value="KAK2078701.1"/>
    <property type="molecule type" value="Genomic_DNA"/>
</dbReference>
<dbReference type="Pfam" id="PF04676">
    <property type="entry name" value="CwfJ_C_2"/>
    <property type="match status" value="1"/>
</dbReference>